<dbReference type="Proteomes" id="UP000246464">
    <property type="component" value="Chromosome 2"/>
</dbReference>
<gene>
    <name evidence="1" type="ORF">SMAX5B_017511</name>
</gene>
<protein>
    <submittedName>
        <fullName evidence="1">Uncharacterized protein</fullName>
    </submittedName>
</protein>
<dbReference type="EMBL" id="CP026244">
    <property type="protein sequence ID" value="AWO98374.1"/>
    <property type="molecule type" value="Genomic_DNA"/>
</dbReference>
<name>A0A2U9B353_SCOMX</name>
<reference evidence="1 2" key="1">
    <citation type="submission" date="2017-12" db="EMBL/GenBank/DDBJ databases">
        <title>Integrating genomic resources of turbot (Scophthalmus maximus) in depth evaluation of genetic and physical mapping variation across individuals.</title>
        <authorList>
            <person name="Martinez P."/>
        </authorList>
    </citation>
    <scope>NUCLEOTIDE SEQUENCE [LARGE SCALE GENOMIC DNA]</scope>
</reference>
<evidence type="ECO:0000313" key="1">
    <source>
        <dbReference type="EMBL" id="AWO98374.1"/>
    </source>
</evidence>
<sequence>MIGYRTAAQPRSQCGPVASRVITHTIDMETSNPTDQPEISVQTVRPLIESFFKKTTAEQWGLLKSGRPDDATKVQLAELLINIISTVSTALVKALGLASKSGSEEMVPSSLGDLIRQSFSQGSSKRCDSLDQLTDLIDKEVRESVNSSLRNTSAASGDPELNHFTEPNKLQKMISCTCRVLKTFAANIKSLFKPRPRKQRRLTTPPQARDLIIPVSLKTPLDSDLSSVTSEESMAFTDQSKTSKVSSDGSVDTQKIKIVKNEIDKEMRDVLEPLLDDVPDPDYNMLQSEVSSEIKDVADEIAQLITDEFIIDRELSGEVGQKIKNLFEKNFAKASILKILIEVQNKFQKETKVQDRQAIKSLVSILDSLLKEQKQNSGSDKTRQSFNKLSRTNIAEFTQEFADLLFKHASAGWIPDTVMTPDSVMTPDTVMTSDEETTPCVRESQKSMYTDIKNKVSQFVTLLRWWINNQVASHRDRVTLALMGNETLATTEASAGNVVEEAKAQTEKRTKMYVNVLVDQVVTTIYAKAKVTCTSSNTLYLTQQLFEKIWAEVKDISVDTPSKSFRNLDKAVFQDLSKRWSCPVKLLVSIRLGEPEVEKCIACSIRSRLYKKPSAICRFFSSMRKGFCNCFS</sequence>
<keyword evidence="2" id="KW-1185">Reference proteome</keyword>
<organism evidence="1 2">
    <name type="scientific">Scophthalmus maximus</name>
    <name type="common">Turbot</name>
    <name type="synonym">Psetta maxima</name>
    <dbReference type="NCBI Taxonomy" id="52904"/>
    <lineage>
        <taxon>Eukaryota</taxon>
        <taxon>Metazoa</taxon>
        <taxon>Chordata</taxon>
        <taxon>Craniata</taxon>
        <taxon>Vertebrata</taxon>
        <taxon>Euteleostomi</taxon>
        <taxon>Actinopterygii</taxon>
        <taxon>Neopterygii</taxon>
        <taxon>Teleostei</taxon>
        <taxon>Neoteleostei</taxon>
        <taxon>Acanthomorphata</taxon>
        <taxon>Carangaria</taxon>
        <taxon>Pleuronectiformes</taxon>
        <taxon>Pleuronectoidei</taxon>
        <taxon>Scophthalmidae</taxon>
        <taxon>Scophthalmus</taxon>
    </lineage>
</organism>
<accession>A0A2U9B353</accession>
<dbReference type="AlphaFoldDB" id="A0A2U9B353"/>
<proteinExistence type="predicted"/>
<evidence type="ECO:0000313" key="2">
    <source>
        <dbReference type="Proteomes" id="UP000246464"/>
    </source>
</evidence>